<dbReference type="AlphaFoldDB" id="A0A5C8KES0"/>
<keyword evidence="2" id="KW-1185">Reference proteome</keyword>
<evidence type="ECO:0000313" key="2">
    <source>
        <dbReference type="Proteomes" id="UP000321926"/>
    </source>
</evidence>
<evidence type="ECO:0000313" key="1">
    <source>
        <dbReference type="EMBL" id="TXK52903.1"/>
    </source>
</evidence>
<dbReference type="EMBL" id="VRTY01000001">
    <property type="protein sequence ID" value="TXK52903.1"/>
    <property type="molecule type" value="Genomic_DNA"/>
</dbReference>
<organism evidence="1 2">
    <name type="scientific">Pontibacter qinzhouensis</name>
    <dbReference type="NCBI Taxonomy" id="2603253"/>
    <lineage>
        <taxon>Bacteria</taxon>
        <taxon>Pseudomonadati</taxon>
        <taxon>Bacteroidota</taxon>
        <taxon>Cytophagia</taxon>
        <taxon>Cytophagales</taxon>
        <taxon>Hymenobacteraceae</taxon>
        <taxon>Pontibacter</taxon>
    </lineage>
</organism>
<dbReference type="RefSeq" id="WP_147919806.1">
    <property type="nucleotide sequence ID" value="NZ_VRTY01000001.1"/>
</dbReference>
<accession>A0A5C8KES0</accession>
<dbReference type="Proteomes" id="UP000321926">
    <property type="component" value="Unassembled WGS sequence"/>
</dbReference>
<protein>
    <submittedName>
        <fullName evidence="1">Uncharacterized protein</fullName>
    </submittedName>
</protein>
<comment type="caution">
    <text evidence="1">The sequence shown here is derived from an EMBL/GenBank/DDBJ whole genome shotgun (WGS) entry which is preliminary data.</text>
</comment>
<sequence>MRQNENRCKAVTAVLPWPATVRMLLSFFFSFSLLLVTTLPASAQPAESDLTLHRTSKGVTGFEAYGFVNTSN</sequence>
<proteinExistence type="predicted"/>
<reference evidence="1 2" key="1">
    <citation type="submission" date="2019-08" db="EMBL/GenBank/DDBJ databases">
        <authorList>
            <person name="Shi S."/>
        </authorList>
    </citation>
    <scope>NUCLEOTIDE SEQUENCE [LARGE SCALE GENOMIC DNA]</scope>
    <source>
        <strain evidence="1 2">GY10130</strain>
    </source>
</reference>
<gene>
    <name evidence="1" type="ORF">FVR03_00585</name>
</gene>
<name>A0A5C8KES0_9BACT</name>